<evidence type="ECO:0000256" key="5">
    <source>
        <dbReference type="SAM" id="Phobius"/>
    </source>
</evidence>
<evidence type="ECO:0000256" key="3">
    <source>
        <dbReference type="ARBA" id="ARBA00022989"/>
    </source>
</evidence>
<dbReference type="InterPro" id="IPR007016">
    <property type="entry name" value="O-antigen_ligase-rel_domated"/>
</dbReference>
<feature type="transmembrane region" description="Helical" evidence="5">
    <location>
        <begin position="237"/>
        <end position="256"/>
    </location>
</feature>
<dbReference type="PATRIC" id="fig|1347342.6.peg.3535"/>
<dbReference type="Pfam" id="PF04932">
    <property type="entry name" value="Wzy_C"/>
    <property type="match status" value="1"/>
</dbReference>
<keyword evidence="4 5" id="KW-0472">Membrane</keyword>
<dbReference type="Proteomes" id="UP000016160">
    <property type="component" value="Chromosome"/>
</dbReference>
<feature type="transmembrane region" description="Helical" evidence="5">
    <location>
        <begin position="350"/>
        <end position="375"/>
    </location>
</feature>
<evidence type="ECO:0000256" key="2">
    <source>
        <dbReference type="ARBA" id="ARBA00022692"/>
    </source>
</evidence>
<feature type="transmembrane region" description="Helical" evidence="5">
    <location>
        <begin position="62"/>
        <end position="80"/>
    </location>
</feature>
<feature type="transmembrane region" description="Helical" evidence="5">
    <location>
        <begin position="193"/>
        <end position="208"/>
    </location>
</feature>
<proteinExistence type="predicted"/>
<reference evidence="7 8" key="1">
    <citation type="journal article" date="2013" name="Appl. Environ. Microbiol.">
        <title>The genome of the alga-associated marine flavobacterium Formosa agariphila KMM 3901T reveals a broad potential for degradation of algal polysaccharides.</title>
        <authorList>
            <person name="Mann A.J."/>
            <person name="Hahnke R.L."/>
            <person name="Huang S."/>
            <person name="Werner J."/>
            <person name="Xing P."/>
            <person name="Barbeyron T."/>
            <person name="Huettel B."/>
            <person name="Stueber K."/>
            <person name="Reinhardt R."/>
            <person name="Harder J."/>
            <person name="Gloeckner F.O."/>
            <person name="Amann R.I."/>
            <person name="Teeling H."/>
        </authorList>
    </citation>
    <scope>NUCLEOTIDE SEQUENCE [LARGE SCALE GENOMIC DNA]</scope>
    <source>
        <strain evidence="8">DSM 15362 / KCTC 12365 / LMG 23005 / KMM 3901</strain>
    </source>
</reference>
<feature type="transmembrane region" description="Helical" evidence="5">
    <location>
        <begin position="382"/>
        <end position="400"/>
    </location>
</feature>
<dbReference type="OrthoDB" id="1441175at2"/>
<dbReference type="STRING" id="1347342.BN863_35040"/>
<feature type="transmembrane region" description="Helical" evidence="5">
    <location>
        <begin position="29"/>
        <end position="50"/>
    </location>
</feature>
<dbReference type="GO" id="GO:0016020">
    <property type="term" value="C:membrane"/>
    <property type="evidence" value="ECO:0007669"/>
    <property type="project" value="UniProtKB-SubCell"/>
</dbReference>
<dbReference type="eggNOG" id="COG3307">
    <property type="taxonomic scope" value="Bacteria"/>
</dbReference>
<evidence type="ECO:0000256" key="1">
    <source>
        <dbReference type="ARBA" id="ARBA00004141"/>
    </source>
</evidence>
<accession>T2KRV1</accession>
<dbReference type="PANTHER" id="PTHR37422:SF17">
    <property type="entry name" value="O-ANTIGEN LIGASE"/>
    <property type="match status" value="1"/>
</dbReference>
<protein>
    <submittedName>
        <fullName evidence="7">O-antigen ligase-like membrane protein</fullName>
    </submittedName>
</protein>
<comment type="subcellular location">
    <subcellularLocation>
        <location evidence="1">Membrane</location>
        <topology evidence="1">Multi-pass membrane protein</topology>
    </subcellularLocation>
</comment>
<evidence type="ECO:0000256" key="4">
    <source>
        <dbReference type="ARBA" id="ARBA00023136"/>
    </source>
</evidence>
<dbReference type="PANTHER" id="PTHR37422">
    <property type="entry name" value="TEICHURONIC ACID BIOSYNTHESIS PROTEIN TUAE"/>
    <property type="match status" value="1"/>
</dbReference>
<feature type="transmembrane region" description="Helical" evidence="5">
    <location>
        <begin position="161"/>
        <end position="181"/>
    </location>
</feature>
<gene>
    <name evidence="7" type="ORF">BN863_35040</name>
</gene>
<evidence type="ECO:0000259" key="6">
    <source>
        <dbReference type="Pfam" id="PF04932"/>
    </source>
</evidence>
<organism evidence="7 8">
    <name type="scientific">Formosa agariphila (strain DSM 15362 / KCTC 12365 / LMG 23005 / KMM 3901 / M-2Alg 35-1)</name>
    <dbReference type="NCBI Taxonomy" id="1347342"/>
    <lineage>
        <taxon>Bacteria</taxon>
        <taxon>Pseudomonadati</taxon>
        <taxon>Bacteroidota</taxon>
        <taxon>Flavobacteriia</taxon>
        <taxon>Flavobacteriales</taxon>
        <taxon>Flavobacteriaceae</taxon>
        <taxon>Formosa</taxon>
    </lineage>
</organism>
<dbReference type="InterPro" id="IPR051533">
    <property type="entry name" value="WaaL-like"/>
</dbReference>
<sequence length="435" mass="50415">MSVLNTIKKQGLNRPEETLMCLMAVTIPYMLNVGNISVVLAGVFSFYLIFTKKIDLKQYYNFGFLFPLFYFLIIIGSALTSDNVNYGLKVVNKNLLLFLIPFVLFSFKNADFKIKRILVVFALSTTLATFILLCYGSFNLISGKGIDSVFFHEFTKLYDQHPVYFALYITLSIFIVTYYSFKLHLSSVFKNKLFVFGLISILGIGLILTASKAVLFISIPLYFFLIFSLVQKMKNKLLLSGGLVVFIALLACVPIIKERFLEGIHFNIEAFQPTNNLSEAYVFSKEDKDNISDLELRYIFLKIGLYHTTEDHKLLFGYGVGDVQNYLDYYYMYYGLAPNWYEGYNVHNQYLQILVSLGIISLLFFISYLLFSIWIALKSKNILYIMFLIMITFALFFESYFERNKGIVFFIFMNTLFLIDFFRHEDRNIGHTGNT</sequence>
<keyword evidence="3 5" id="KW-1133">Transmembrane helix</keyword>
<dbReference type="AlphaFoldDB" id="T2KRV1"/>
<evidence type="ECO:0000313" key="7">
    <source>
        <dbReference type="EMBL" id="CDF81216.1"/>
    </source>
</evidence>
<dbReference type="GO" id="GO:0016874">
    <property type="term" value="F:ligase activity"/>
    <property type="evidence" value="ECO:0007669"/>
    <property type="project" value="UniProtKB-KW"/>
</dbReference>
<keyword evidence="8" id="KW-1185">Reference proteome</keyword>
<evidence type="ECO:0000313" key="8">
    <source>
        <dbReference type="Proteomes" id="UP000016160"/>
    </source>
</evidence>
<feature type="transmembrane region" description="Helical" evidence="5">
    <location>
        <begin position="117"/>
        <end position="141"/>
    </location>
</feature>
<dbReference type="RefSeq" id="WP_038532798.1">
    <property type="nucleotide sequence ID" value="NZ_HG315671.1"/>
</dbReference>
<feature type="domain" description="O-antigen ligase-related" evidence="6">
    <location>
        <begin position="200"/>
        <end position="366"/>
    </location>
</feature>
<keyword evidence="2 5" id="KW-0812">Transmembrane</keyword>
<feature type="transmembrane region" description="Helical" evidence="5">
    <location>
        <begin position="86"/>
        <end position="105"/>
    </location>
</feature>
<name>T2KRV1_FORAG</name>
<dbReference type="EMBL" id="HG315671">
    <property type="protein sequence ID" value="CDF81216.1"/>
    <property type="molecule type" value="Genomic_DNA"/>
</dbReference>
<keyword evidence="7" id="KW-0436">Ligase</keyword>
<dbReference type="HOGENOM" id="CLU_643633_0_0_10"/>
<feature type="transmembrane region" description="Helical" evidence="5">
    <location>
        <begin position="406"/>
        <end position="422"/>
    </location>
</feature>